<dbReference type="EMBL" id="NHMP01000002">
    <property type="protein sequence ID" value="OXE50380.1"/>
    <property type="molecule type" value="Genomic_DNA"/>
</dbReference>
<dbReference type="AlphaFoldDB" id="A0A227KQ63"/>
<dbReference type="PANTHER" id="PTHR43685:SF3">
    <property type="entry name" value="SLR2126 PROTEIN"/>
    <property type="match status" value="1"/>
</dbReference>
<evidence type="ECO:0008006" key="6">
    <source>
        <dbReference type="Google" id="ProtNLM"/>
    </source>
</evidence>
<dbReference type="InterPro" id="IPR029044">
    <property type="entry name" value="Nucleotide-diphossugar_trans"/>
</dbReference>
<gene>
    <name evidence="4" type="ORF">ADH67_05210</name>
</gene>
<evidence type="ECO:0000313" key="4">
    <source>
        <dbReference type="EMBL" id="OXE50380.1"/>
    </source>
</evidence>
<dbReference type="CDD" id="cd06420">
    <property type="entry name" value="GT2_Chondriotin_Pol_N"/>
    <property type="match status" value="1"/>
</dbReference>
<dbReference type="InterPro" id="IPR027791">
    <property type="entry name" value="Galactosyl_T_C"/>
</dbReference>
<name>A0A227KQ63_9BURK</name>
<dbReference type="RefSeq" id="WP_084081447.1">
    <property type="nucleotide sequence ID" value="NZ_CAPCRS010000004.1"/>
</dbReference>
<dbReference type="GO" id="GO:0016740">
    <property type="term" value="F:transferase activity"/>
    <property type="evidence" value="ECO:0007669"/>
    <property type="project" value="UniProtKB-KW"/>
</dbReference>
<evidence type="ECO:0000259" key="2">
    <source>
        <dbReference type="Pfam" id="PF00535"/>
    </source>
</evidence>
<comment type="caution">
    <text evidence="4">The sequence shown here is derived from an EMBL/GenBank/DDBJ whole genome shotgun (WGS) entry which is preliminary data.</text>
</comment>
<proteinExistence type="predicted"/>
<evidence type="ECO:0000259" key="3">
    <source>
        <dbReference type="Pfam" id="PF02709"/>
    </source>
</evidence>
<sequence>MRIISLANLQDSKQSSIFFSSFLARMTTEIGSFLSVPVVNLNSYSLKFLVHLLILLRVALLTMKLSLILSTYNRPDAVEKSLQSLMKQNDKDFELLVADDGSTAETRELLNSYRSFFKFGFKHIWQEDLGFRLSASRNNALRQARGDYIVFLDGDCLANPEFIANHRKLAEPGFFVTGNRILASPSFTKQILAANDFSFPSLGTLFRLKRNKEINKAISGINFPRLDFLRKLYPQKWQRLRGCNFAAWRKDIFAVNGFDEDFVGWGFEDSDFAVRMINNKIYRKSGNFATAVLHLYHPEGNKAKEGPSWEKLSYRLKHKESFCANGLIKSDC</sequence>
<dbReference type="Pfam" id="PF00535">
    <property type="entry name" value="Glycos_transf_2"/>
    <property type="match status" value="1"/>
</dbReference>
<accession>A0A227KQ63</accession>
<dbReference type="InterPro" id="IPR001173">
    <property type="entry name" value="Glyco_trans_2-like"/>
</dbReference>
<keyword evidence="1" id="KW-0808">Transferase</keyword>
<dbReference type="PANTHER" id="PTHR43685">
    <property type="entry name" value="GLYCOSYLTRANSFERASE"/>
    <property type="match status" value="1"/>
</dbReference>
<dbReference type="Proteomes" id="UP000214610">
    <property type="component" value="Unassembled WGS sequence"/>
</dbReference>
<dbReference type="InterPro" id="IPR050834">
    <property type="entry name" value="Glycosyltransf_2"/>
</dbReference>
<feature type="domain" description="Galactosyltransferase C-terminal" evidence="3">
    <location>
        <begin position="233"/>
        <end position="297"/>
    </location>
</feature>
<evidence type="ECO:0000313" key="5">
    <source>
        <dbReference type="Proteomes" id="UP000214610"/>
    </source>
</evidence>
<dbReference type="Gene3D" id="3.90.550.10">
    <property type="entry name" value="Spore Coat Polysaccharide Biosynthesis Protein SpsA, Chain A"/>
    <property type="match status" value="1"/>
</dbReference>
<dbReference type="GeneID" id="78363669"/>
<evidence type="ECO:0000256" key="1">
    <source>
        <dbReference type="ARBA" id="ARBA00022679"/>
    </source>
</evidence>
<dbReference type="Pfam" id="PF02709">
    <property type="entry name" value="Glyco_transf_7C"/>
    <property type="match status" value="1"/>
</dbReference>
<dbReference type="SUPFAM" id="SSF53448">
    <property type="entry name" value="Nucleotide-diphospho-sugar transferases"/>
    <property type="match status" value="1"/>
</dbReference>
<organism evidence="4 5">
    <name type="scientific">Turicimonas muris</name>
    <dbReference type="NCBI Taxonomy" id="1796652"/>
    <lineage>
        <taxon>Bacteria</taxon>
        <taxon>Pseudomonadati</taxon>
        <taxon>Pseudomonadota</taxon>
        <taxon>Betaproteobacteria</taxon>
        <taxon>Burkholderiales</taxon>
        <taxon>Sutterellaceae</taxon>
        <taxon>Turicimonas</taxon>
    </lineage>
</organism>
<reference evidence="5" key="1">
    <citation type="submission" date="2017-05" db="EMBL/GenBank/DDBJ databases">
        <title>Improved OligoMM genomes.</title>
        <authorList>
            <person name="Garzetti D."/>
        </authorList>
    </citation>
    <scope>NUCLEOTIDE SEQUENCE [LARGE SCALE GENOMIC DNA]</scope>
    <source>
        <strain evidence="5">YL45</strain>
    </source>
</reference>
<feature type="domain" description="Glycosyltransferase 2-like" evidence="2">
    <location>
        <begin position="66"/>
        <end position="196"/>
    </location>
</feature>
<protein>
    <recommendedName>
        <fullName evidence="6">Glycosyl transferase family 2</fullName>
    </recommendedName>
</protein>
<keyword evidence="5" id="KW-1185">Reference proteome</keyword>